<dbReference type="EMBL" id="NSGR01000008">
    <property type="protein sequence ID" value="PCH12206.1"/>
    <property type="molecule type" value="Genomic_DNA"/>
</dbReference>
<keyword evidence="3" id="KW-0812">Transmembrane</keyword>
<evidence type="ECO:0000256" key="5">
    <source>
        <dbReference type="ARBA" id="ARBA00023136"/>
    </source>
</evidence>
<dbReference type="PANTHER" id="PTHR30572">
    <property type="entry name" value="MEMBRANE COMPONENT OF TRANSPORTER-RELATED"/>
    <property type="match status" value="1"/>
</dbReference>
<comment type="subcellular location">
    <subcellularLocation>
        <location evidence="1">Cell membrane</location>
        <topology evidence="1">Multi-pass membrane protein</topology>
    </subcellularLocation>
</comment>
<dbReference type="InterPro" id="IPR003838">
    <property type="entry name" value="ABC3_permease_C"/>
</dbReference>
<dbReference type="GO" id="GO:0022857">
    <property type="term" value="F:transmembrane transporter activity"/>
    <property type="evidence" value="ECO:0007669"/>
    <property type="project" value="TreeGrafter"/>
</dbReference>
<dbReference type="eggNOG" id="COG0577">
    <property type="taxonomic scope" value="Bacteria"/>
</dbReference>
<reference evidence="9 10" key="1">
    <citation type="submission" date="2016-06" db="EMBL/GenBank/DDBJ databases">
        <authorList>
            <person name="Haines A.N."/>
            <person name="Council K.R."/>
        </authorList>
    </citation>
    <scope>NUCLEOTIDE SEQUENCE [LARGE SCALE GENOMIC DNA]</scope>
    <source>
        <strain evidence="9 10">SP158-29</strain>
    </source>
</reference>
<dbReference type="STRING" id="936154.STP_0568"/>
<dbReference type="GO" id="GO:0005886">
    <property type="term" value="C:plasma membrane"/>
    <property type="evidence" value="ECO:0007669"/>
    <property type="project" value="UniProtKB-SubCell"/>
</dbReference>
<dbReference type="OrthoDB" id="9770036at2"/>
<keyword evidence="2" id="KW-1003">Cell membrane</keyword>
<evidence type="ECO:0000259" key="8">
    <source>
        <dbReference type="Pfam" id="PF12704"/>
    </source>
</evidence>
<protein>
    <submittedName>
        <fullName evidence="9">Putative ABC transporter permease YknZ</fullName>
    </submittedName>
</protein>
<dbReference type="Pfam" id="PF02687">
    <property type="entry name" value="FtsX"/>
    <property type="match status" value="1"/>
</dbReference>
<keyword evidence="4" id="KW-1133">Transmembrane helix</keyword>
<evidence type="ECO:0000256" key="6">
    <source>
        <dbReference type="ARBA" id="ARBA00038076"/>
    </source>
</evidence>
<evidence type="ECO:0000256" key="4">
    <source>
        <dbReference type="ARBA" id="ARBA00022989"/>
    </source>
</evidence>
<dbReference type="RefSeq" id="WP_003102416.1">
    <property type="nucleotide sequence ID" value="NZ_BAWT01000008.1"/>
</dbReference>
<dbReference type="OMA" id="GIANVMY"/>
<dbReference type="Proteomes" id="UP000217465">
    <property type="component" value="Unassembled WGS sequence"/>
</dbReference>
<dbReference type="GeneID" id="61420020"/>
<feature type="domain" description="MacB-like periplasmic core" evidence="8">
    <location>
        <begin position="18"/>
        <end position="233"/>
    </location>
</feature>
<evidence type="ECO:0000256" key="1">
    <source>
        <dbReference type="ARBA" id="ARBA00004651"/>
    </source>
</evidence>
<name>A0A0E2UCB1_9STRE</name>
<dbReference type="Pfam" id="PF12704">
    <property type="entry name" value="MacB_PCD"/>
    <property type="match status" value="1"/>
</dbReference>
<comment type="caution">
    <text evidence="9">The sequence shown here is derived from an EMBL/GenBank/DDBJ whole genome shotgun (WGS) entry which is preliminary data.</text>
</comment>
<organism evidence="9 10">
    <name type="scientific">Streptococcus parauberis</name>
    <dbReference type="NCBI Taxonomy" id="1348"/>
    <lineage>
        <taxon>Bacteria</taxon>
        <taxon>Bacillati</taxon>
        <taxon>Bacillota</taxon>
        <taxon>Bacilli</taxon>
        <taxon>Lactobacillales</taxon>
        <taxon>Streptococcaceae</taxon>
        <taxon>Streptococcus</taxon>
    </lineage>
</organism>
<evidence type="ECO:0000313" key="9">
    <source>
        <dbReference type="EMBL" id="PCH12206.1"/>
    </source>
</evidence>
<proteinExistence type="inferred from homology"/>
<dbReference type="AlphaFoldDB" id="A0A0E2UCB1"/>
<comment type="similarity">
    <text evidence="6">Belongs to the ABC-4 integral membrane protein family.</text>
</comment>
<evidence type="ECO:0000256" key="3">
    <source>
        <dbReference type="ARBA" id="ARBA00022692"/>
    </source>
</evidence>
<evidence type="ECO:0000259" key="7">
    <source>
        <dbReference type="Pfam" id="PF02687"/>
    </source>
</evidence>
<dbReference type="InterPro" id="IPR050250">
    <property type="entry name" value="Macrolide_Exporter_MacB"/>
</dbReference>
<keyword evidence="5" id="KW-0472">Membrane</keyword>
<evidence type="ECO:0000256" key="2">
    <source>
        <dbReference type="ARBA" id="ARBA00022475"/>
    </source>
</evidence>
<dbReference type="PANTHER" id="PTHR30572:SF4">
    <property type="entry name" value="ABC TRANSPORTER PERMEASE YTRF"/>
    <property type="match status" value="1"/>
</dbReference>
<evidence type="ECO:0000313" key="10">
    <source>
        <dbReference type="Proteomes" id="UP000217465"/>
    </source>
</evidence>
<accession>A0A0E2UCB1</accession>
<feature type="domain" description="ABC3 transporter permease C-terminal" evidence="7">
    <location>
        <begin position="286"/>
        <end position="400"/>
    </location>
</feature>
<sequence length="407" mass="44588">MENWKFALSSIWGHKLRSLLTMLGIIIGVSAVVIIMGLGNAMKKSVTDSFSNNEREVQIYYQSKTEEEDPYASLNVQENTQEVKSEWMERIVREVDGVDAYYFTNNTSSTISYGKKKMKDTNITGASKDYFKVKKYDIVAGRTLSDTDYKNFSRIILIDTSLSDELFGKGNYKDALNKVVSLQDKDYLVVGVYKTKTQSVSVNGMVTGGAVMANTQVASEFNINEVGTIYIHVTNIQKSIDIGHDAAKLLTNLSHVKDGKYTIPDNSQIIKEIDQQFGIMTTVIGSIAGISLLVGGIGVMNIMLVSVTERTREIGLRKALGATRMKILNQFLIESIVLTILGGLIGLLLAYVSVGGLGNTMHLKGASVSFNVALIAIVFSATIGIIFGLLPANKASKLDPIEALRYE</sequence>
<gene>
    <name evidence="9" type="primary">yknZ</name>
    <name evidence="9" type="ORF">A9Y57_00921</name>
</gene>
<dbReference type="InterPro" id="IPR025857">
    <property type="entry name" value="MacB_PCD"/>
</dbReference>